<keyword evidence="1" id="KW-1185">Reference proteome</keyword>
<dbReference type="WBParaSite" id="Csp11.Scaffold629.g16568.t1">
    <property type="protein sequence ID" value="Csp11.Scaffold629.g16568.t1"/>
    <property type="gene ID" value="Csp11.Scaffold629.g16568"/>
</dbReference>
<evidence type="ECO:0000313" key="2">
    <source>
        <dbReference type="WBParaSite" id="Csp11.Scaffold629.g16568.t1"/>
    </source>
</evidence>
<accession>A0A1I7UAN7</accession>
<organism evidence="1 2">
    <name type="scientific">Caenorhabditis tropicalis</name>
    <dbReference type="NCBI Taxonomy" id="1561998"/>
    <lineage>
        <taxon>Eukaryota</taxon>
        <taxon>Metazoa</taxon>
        <taxon>Ecdysozoa</taxon>
        <taxon>Nematoda</taxon>
        <taxon>Chromadorea</taxon>
        <taxon>Rhabditida</taxon>
        <taxon>Rhabditina</taxon>
        <taxon>Rhabditomorpha</taxon>
        <taxon>Rhabditoidea</taxon>
        <taxon>Rhabditidae</taxon>
        <taxon>Peloderinae</taxon>
        <taxon>Caenorhabditis</taxon>
    </lineage>
</organism>
<reference evidence="2" key="1">
    <citation type="submission" date="2016-11" db="UniProtKB">
        <authorList>
            <consortium name="WormBaseParasite"/>
        </authorList>
    </citation>
    <scope>IDENTIFICATION</scope>
</reference>
<dbReference type="AlphaFoldDB" id="A0A1I7UAN7"/>
<dbReference type="Proteomes" id="UP000095282">
    <property type="component" value="Unplaced"/>
</dbReference>
<evidence type="ECO:0000313" key="1">
    <source>
        <dbReference type="Proteomes" id="UP000095282"/>
    </source>
</evidence>
<name>A0A1I7UAN7_9PELO</name>
<sequence length="72" mass="7925">MRPPALAVSILVLPFLPSSVFLLLLVSRTMATAFGSKHTTTTLFVLREEENEAKKMTAIQTTAQKNDRAAHL</sequence>
<proteinExistence type="predicted"/>
<protein>
    <submittedName>
        <fullName evidence="2">Secreted protein</fullName>
    </submittedName>
</protein>